<evidence type="ECO:0008006" key="3">
    <source>
        <dbReference type="Google" id="ProtNLM"/>
    </source>
</evidence>
<evidence type="ECO:0000256" key="1">
    <source>
        <dbReference type="SAM" id="SignalP"/>
    </source>
</evidence>
<dbReference type="AlphaFoldDB" id="A0A8D8Z807"/>
<sequence>MAVAVLGMAVVVLGRQVEAVLGSAEAVQLELAAQMVLVPKIRLLAEMVGVVLEILLLEMEQLQQRCHCLGIVPGMLVRLAVQQALDKVGVVGLVEVEDILQQVVDRLDYILDSRQTGCKRFQGRQELRSGRIVGSIRSARQLATVAVASGSSATLVGCCIWSCRRTW</sequence>
<proteinExistence type="predicted"/>
<feature type="chain" id="PRO_5034111665" description="Secreted protein" evidence="1">
    <location>
        <begin position="20"/>
        <end position="167"/>
    </location>
</feature>
<protein>
    <recommendedName>
        <fullName evidence="3">Secreted protein</fullName>
    </recommendedName>
</protein>
<dbReference type="EMBL" id="HBUF01438804">
    <property type="protein sequence ID" value="CAG6742733.1"/>
    <property type="molecule type" value="Transcribed_RNA"/>
</dbReference>
<reference evidence="2" key="1">
    <citation type="submission" date="2021-05" db="EMBL/GenBank/DDBJ databases">
        <authorList>
            <person name="Alioto T."/>
            <person name="Alioto T."/>
            <person name="Gomez Garrido J."/>
        </authorList>
    </citation>
    <scope>NUCLEOTIDE SEQUENCE</scope>
</reference>
<evidence type="ECO:0000313" key="2">
    <source>
        <dbReference type="EMBL" id="CAG6742733.1"/>
    </source>
</evidence>
<name>A0A8D8Z807_9HEMI</name>
<keyword evidence="1" id="KW-0732">Signal</keyword>
<feature type="signal peptide" evidence="1">
    <location>
        <begin position="1"/>
        <end position="19"/>
    </location>
</feature>
<organism evidence="2">
    <name type="scientific">Cacopsylla melanoneura</name>
    <dbReference type="NCBI Taxonomy" id="428564"/>
    <lineage>
        <taxon>Eukaryota</taxon>
        <taxon>Metazoa</taxon>
        <taxon>Ecdysozoa</taxon>
        <taxon>Arthropoda</taxon>
        <taxon>Hexapoda</taxon>
        <taxon>Insecta</taxon>
        <taxon>Pterygota</taxon>
        <taxon>Neoptera</taxon>
        <taxon>Paraneoptera</taxon>
        <taxon>Hemiptera</taxon>
        <taxon>Sternorrhyncha</taxon>
        <taxon>Psylloidea</taxon>
        <taxon>Psyllidae</taxon>
        <taxon>Psyllinae</taxon>
        <taxon>Cacopsylla</taxon>
    </lineage>
</organism>
<accession>A0A8D8Z807</accession>